<proteinExistence type="predicted"/>
<dbReference type="PANTHER" id="PTHR12993:SF28">
    <property type="entry name" value="LMBE FAMILY PROTEIN"/>
    <property type="match status" value="1"/>
</dbReference>
<keyword evidence="2" id="KW-1185">Reference proteome</keyword>
<dbReference type="GO" id="GO:0016811">
    <property type="term" value="F:hydrolase activity, acting on carbon-nitrogen (but not peptide) bonds, in linear amides"/>
    <property type="evidence" value="ECO:0007669"/>
    <property type="project" value="TreeGrafter"/>
</dbReference>
<comment type="caution">
    <text evidence="1">The sequence shown here is derived from an EMBL/GenBank/DDBJ whole genome shotgun (WGS) entry which is preliminary data.</text>
</comment>
<dbReference type="EMBL" id="VIGC01000008">
    <property type="protein sequence ID" value="TQE96406.1"/>
    <property type="molecule type" value="Genomic_DNA"/>
</dbReference>
<dbReference type="OrthoDB" id="9815144at2"/>
<dbReference type="SUPFAM" id="SSF102588">
    <property type="entry name" value="LmbE-like"/>
    <property type="match status" value="1"/>
</dbReference>
<dbReference type="PANTHER" id="PTHR12993">
    <property type="entry name" value="N-ACETYLGLUCOSAMINYL-PHOSPHATIDYLINOSITOL DE-N-ACETYLASE-RELATED"/>
    <property type="match status" value="1"/>
</dbReference>
<dbReference type="FunCoup" id="A0A540VI06">
    <property type="interactions" value="52"/>
</dbReference>
<protein>
    <submittedName>
        <fullName evidence="1">PIG-L family deacetylase</fullName>
    </submittedName>
</protein>
<dbReference type="Proteomes" id="UP000317371">
    <property type="component" value="Unassembled WGS sequence"/>
</dbReference>
<dbReference type="Gene3D" id="3.40.50.10320">
    <property type="entry name" value="LmbE-like"/>
    <property type="match status" value="1"/>
</dbReference>
<dbReference type="AlphaFoldDB" id="A0A540VI06"/>
<dbReference type="RefSeq" id="WP_141609551.1">
    <property type="nucleotide sequence ID" value="NZ_VIGC02000008.1"/>
</dbReference>
<dbReference type="Pfam" id="PF02585">
    <property type="entry name" value="PIG-L"/>
    <property type="match status" value="1"/>
</dbReference>
<dbReference type="InterPro" id="IPR003737">
    <property type="entry name" value="GlcNAc_PI_deacetylase-related"/>
</dbReference>
<reference evidence="1 2" key="1">
    <citation type="submission" date="2019-06" db="EMBL/GenBank/DDBJ databases">
        <title>Genome sequence of Litorilinea aerophila BAA-2444.</title>
        <authorList>
            <person name="Maclea K.S."/>
            <person name="Maurais E.G."/>
            <person name="Iannazzi L.C."/>
        </authorList>
    </citation>
    <scope>NUCLEOTIDE SEQUENCE [LARGE SCALE GENOMIC DNA]</scope>
    <source>
        <strain evidence="1 2">ATCC BAA-2444</strain>
    </source>
</reference>
<gene>
    <name evidence="1" type="ORF">FKZ61_07920</name>
</gene>
<evidence type="ECO:0000313" key="1">
    <source>
        <dbReference type="EMBL" id="TQE96406.1"/>
    </source>
</evidence>
<accession>A0A540VI06</accession>
<evidence type="ECO:0000313" key="2">
    <source>
        <dbReference type="Proteomes" id="UP000317371"/>
    </source>
</evidence>
<dbReference type="InterPro" id="IPR024078">
    <property type="entry name" value="LmbE-like_dom_sf"/>
</dbReference>
<dbReference type="InParanoid" id="A0A540VI06"/>
<sequence>MGTPETKRVGLEAFAEVQRLIVVAAHPDDLECICGGTVAMLAERGVEIFSVNCTLGDIGTREAGILRPALAATRLAEAEEAARLLGIRRVYNLGHHDGELVASLELRAQIARLYRLTQADTLLTFDPYWPGQIHPDHRAAGQAALDAYMPSKMPLYRPEQLAENGADLCRLTRVFLFSTQREPDVFVDVSAVYERKVAACLAHRSQFPEGEKNLDWMKEMDARAGEEIQVPYAEVFKTMPVW</sequence>
<name>A0A540VI06_9CHLR</name>
<organism evidence="1 2">
    <name type="scientific">Litorilinea aerophila</name>
    <dbReference type="NCBI Taxonomy" id="1204385"/>
    <lineage>
        <taxon>Bacteria</taxon>
        <taxon>Bacillati</taxon>
        <taxon>Chloroflexota</taxon>
        <taxon>Caldilineae</taxon>
        <taxon>Caldilineales</taxon>
        <taxon>Caldilineaceae</taxon>
        <taxon>Litorilinea</taxon>
    </lineage>
</organism>